<dbReference type="Pfam" id="PF04734">
    <property type="entry name" value="Ceramidase_alk"/>
    <property type="match status" value="1"/>
</dbReference>
<dbReference type="InterPro" id="IPR031329">
    <property type="entry name" value="NEUT/ALK_ceramidase_N"/>
</dbReference>
<dbReference type="Gramene" id="GBG71279">
    <property type="protein sequence ID" value="GBG71279"/>
    <property type="gene ID" value="CBR_g8701"/>
</dbReference>
<comment type="similarity">
    <text evidence="1 5">Belongs to the neutral ceramidase family.</text>
</comment>
<feature type="domain" description="Neutral/alkaline non-lysosomal ceramidase C-terminal" evidence="7">
    <location>
        <begin position="408"/>
        <end position="572"/>
    </location>
</feature>
<organism evidence="8 9">
    <name type="scientific">Chara braunii</name>
    <name type="common">Braun's stonewort</name>
    <dbReference type="NCBI Taxonomy" id="69332"/>
    <lineage>
        <taxon>Eukaryota</taxon>
        <taxon>Viridiplantae</taxon>
        <taxon>Streptophyta</taxon>
        <taxon>Charophyceae</taxon>
        <taxon>Charales</taxon>
        <taxon>Characeae</taxon>
        <taxon>Chara</taxon>
    </lineage>
</organism>
<dbReference type="Proteomes" id="UP000265515">
    <property type="component" value="Unassembled WGS sequence"/>
</dbReference>
<dbReference type="GO" id="GO:0046514">
    <property type="term" value="P:ceramide catabolic process"/>
    <property type="evidence" value="ECO:0007669"/>
    <property type="project" value="InterPro"/>
</dbReference>
<dbReference type="Pfam" id="PF17048">
    <property type="entry name" value="Ceramidse_alk_C"/>
    <property type="match status" value="1"/>
</dbReference>
<protein>
    <recommendedName>
        <fullName evidence="5">Neutral ceramidase</fullName>
        <ecNumber evidence="5">3.5.1.23</ecNumber>
    </recommendedName>
</protein>
<comment type="cofactor">
    <cofactor evidence="4">
        <name>Zn(2+)</name>
        <dbReference type="ChEBI" id="CHEBI:29105"/>
    </cofactor>
    <text evidence="4">Binds 1 zinc ion per subunit.</text>
</comment>
<keyword evidence="9" id="KW-1185">Reference proteome</keyword>
<dbReference type="GO" id="GO:0005794">
    <property type="term" value="C:Golgi apparatus"/>
    <property type="evidence" value="ECO:0007669"/>
    <property type="project" value="EnsemblPlants"/>
</dbReference>
<dbReference type="PANTHER" id="PTHR12670:SF1">
    <property type="entry name" value="NEUTRAL CERAMIDASE"/>
    <property type="match status" value="1"/>
</dbReference>
<keyword evidence="2 5" id="KW-0378">Hydrolase</keyword>
<evidence type="ECO:0000259" key="6">
    <source>
        <dbReference type="Pfam" id="PF04734"/>
    </source>
</evidence>
<dbReference type="InterPro" id="IPR038445">
    <property type="entry name" value="NCDase_C_sf"/>
</dbReference>
<feature type="binding site" evidence="4">
    <location>
        <position position="377"/>
    </location>
    <ligand>
        <name>Zn(2+)</name>
        <dbReference type="ChEBI" id="CHEBI:29105"/>
    </ligand>
</feature>
<dbReference type="GO" id="GO:0016020">
    <property type="term" value="C:membrane"/>
    <property type="evidence" value="ECO:0007669"/>
    <property type="project" value="GOC"/>
</dbReference>
<sequence length="573" mass="63747">MTLLRFTDKAGTDVGSVNWFAVHCTSMNRTNTLISGDNKGAASRMMEDWYNGEGIYANRSATNIGRRTARSSLGGFHGKSFQASNFLKDDEREISSLSVPSSMARSHHTRANCSLHHRVRRLHRRKGTGMESFIAAFAQSNVGDASPNVLGAYCLDTGEPCDFNHSTCGGRNELCYGRGPAYPGDDFASTWIIGKRQFDQAKVLFDSATEFLNGPVDFRHSFVDFSSLDVVPSMGTHNVVKTCKPAMGFSFAAGTTDGPGAFNFKQGDEHGNIFWRIVGSFIEPPSGEQIKCHKPKPILIDTGEANVPYPWQPKILPIQILRIGQFIILAVPGEFTTMAGRRLRESVKRTLIERGKGQFGEDTHVVIAGLSNTYSSYVTTFEEYQVQRYEGASTIFGPHTLDAYLQEFNRLAAAMAEGKDVPQGPAPPDLLPMQLGFLPPVVADGTPRHVRFGDIRVDVAKGRTFSTGDVVEATFWAGCLRNDRMPGGTFALVERFDESTGKWVAMYDDDDWCVRLMWKREMRLSPESQATVRWDVPDYAPRGTYRLRHFGAYRHFFGHKRHYTGMSSSFTVV</sequence>
<dbReference type="EMBL" id="BFEA01000144">
    <property type="protein sequence ID" value="GBG71279.1"/>
    <property type="molecule type" value="Genomic_DNA"/>
</dbReference>
<evidence type="ECO:0000256" key="2">
    <source>
        <dbReference type="ARBA" id="ARBA00022801"/>
    </source>
</evidence>
<dbReference type="GO" id="GO:0042759">
    <property type="term" value="P:long-chain fatty acid biosynthetic process"/>
    <property type="evidence" value="ECO:0007669"/>
    <property type="project" value="TreeGrafter"/>
</dbReference>
<dbReference type="EC" id="3.5.1.23" evidence="5"/>
<gene>
    <name evidence="8" type="ORF">CBR_g8701</name>
</gene>
<evidence type="ECO:0000313" key="9">
    <source>
        <dbReference type="Proteomes" id="UP000265515"/>
    </source>
</evidence>
<dbReference type="InterPro" id="IPR006823">
    <property type="entry name" value="Ceramidase_alk"/>
</dbReference>
<dbReference type="OrthoDB" id="191371at2759"/>
<feature type="binding site" evidence="4">
    <location>
        <position position="334"/>
    </location>
    <ligand>
        <name>Zn(2+)</name>
        <dbReference type="ChEBI" id="CHEBI:29105"/>
    </ligand>
</feature>
<dbReference type="GO" id="GO:0005783">
    <property type="term" value="C:endoplasmic reticulum"/>
    <property type="evidence" value="ECO:0007669"/>
    <property type="project" value="EnsemblPlants"/>
</dbReference>
<keyword evidence="4" id="KW-0479">Metal-binding</keyword>
<keyword evidence="4" id="KW-0862">Zinc</keyword>
<evidence type="ECO:0000259" key="7">
    <source>
        <dbReference type="Pfam" id="PF17048"/>
    </source>
</evidence>
<keyword evidence="5" id="KW-0443">Lipid metabolism</keyword>
<dbReference type="STRING" id="69332.A0A388KMJ2"/>
<evidence type="ECO:0000256" key="1">
    <source>
        <dbReference type="ARBA" id="ARBA00009835"/>
    </source>
</evidence>
<dbReference type="PANTHER" id="PTHR12670">
    <property type="entry name" value="CERAMIDASE"/>
    <property type="match status" value="1"/>
</dbReference>
<dbReference type="AlphaFoldDB" id="A0A388KMJ2"/>
<accession>A0A388KMJ2</accession>
<comment type="caution">
    <text evidence="8">The sequence shown here is derived from an EMBL/GenBank/DDBJ whole genome shotgun (WGS) entry which is preliminary data.</text>
</comment>
<dbReference type="InterPro" id="IPR031331">
    <property type="entry name" value="NEUT/ALK_ceramidase_C"/>
</dbReference>
<dbReference type="Gene3D" id="2.60.40.2300">
    <property type="entry name" value="Neutral/alkaline non-lysosomal ceramidase, C-terminal domain"/>
    <property type="match status" value="1"/>
</dbReference>
<keyword evidence="5" id="KW-0746">Sphingolipid metabolism</keyword>
<evidence type="ECO:0000256" key="4">
    <source>
        <dbReference type="PIRSR" id="PIRSR606823-2"/>
    </source>
</evidence>
<dbReference type="OMA" id="RNTMKTA"/>
<evidence type="ECO:0000256" key="3">
    <source>
        <dbReference type="PIRSR" id="PIRSR606823-1"/>
    </source>
</evidence>
<name>A0A388KMJ2_CHABU</name>
<feature type="active site" description="Nucleophile" evidence="3">
    <location>
        <position position="146"/>
    </location>
</feature>
<dbReference type="GO" id="GO:0005576">
    <property type="term" value="C:extracellular region"/>
    <property type="evidence" value="ECO:0007669"/>
    <property type="project" value="TreeGrafter"/>
</dbReference>
<comment type="catalytic activity">
    <reaction evidence="5">
        <text>an N-acylsphing-4-enine + H2O = sphing-4-enine + a fatty acid</text>
        <dbReference type="Rhea" id="RHEA:20856"/>
        <dbReference type="ChEBI" id="CHEBI:15377"/>
        <dbReference type="ChEBI" id="CHEBI:28868"/>
        <dbReference type="ChEBI" id="CHEBI:52639"/>
        <dbReference type="ChEBI" id="CHEBI:57756"/>
        <dbReference type="EC" id="3.5.1.23"/>
    </reaction>
</comment>
<reference evidence="8 9" key="1">
    <citation type="journal article" date="2018" name="Cell">
        <title>The Chara Genome: Secondary Complexity and Implications for Plant Terrestrialization.</title>
        <authorList>
            <person name="Nishiyama T."/>
            <person name="Sakayama H."/>
            <person name="Vries J.D."/>
            <person name="Buschmann H."/>
            <person name="Saint-Marcoux D."/>
            <person name="Ullrich K.K."/>
            <person name="Haas F.B."/>
            <person name="Vanderstraeten L."/>
            <person name="Becker D."/>
            <person name="Lang D."/>
            <person name="Vosolsobe S."/>
            <person name="Rombauts S."/>
            <person name="Wilhelmsson P.K.I."/>
            <person name="Janitza P."/>
            <person name="Kern R."/>
            <person name="Heyl A."/>
            <person name="Rumpler F."/>
            <person name="Villalobos L.I.A.C."/>
            <person name="Clay J.M."/>
            <person name="Skokan R."/>
            <person name="Toyoda A."/>
            <person name="Suzuki Y."/>
            <person name="Kagoshima H."/>
            <person name="Schijlen E."/>
            <person name="Tajeshwar N."/>
            <person name="Catarino B."/>
            <person name="Hetherington A.J."/>
            <person name="Saltykova A."/>
            <person name="Bonnot C."/>
            <person name="Breuninger H."/>
            <person name="Symeonidi A."/>
            <person name="Radhakrishnan G.V."/>
            <person name="Van Nieuwerburgh F."/>
            <person name="Deforce D."/>
            <person name="Chang C."/>
            <person name="Karol K.G."/>
            <person name="Hedrich R."/>
            <person name="Ulvskov P."/>
            <person name="Glockner G."/>
            <person name="Delwiche C.F."/>
            <person name="Petrasek J."/>
            <person name="Van de Peer Y."/>
            <person name="Friml J."/>
            <person name="Beilby M."/>
            <person name="Dolan L."/>
            <person name="Kohara Y."/>
            <person name="Sugano S."/>
            <person name="Fujiyama A."/>
            <person name="Delaux P.-M."/>
            <person name="Quint M."/>
            <person name="TheiBen G."/>
            <person name="Hagemann M."/>
            <person name="Harholt J."/>
            <person name="Dunand C."/>
            <person name="Zachgo S."/>
            <person name="Langdale J."/>
            <person name="Maumus F."/>
            <person name="Straeten D.V.D."/>
            <person name="Gould S.B."/>
            <person name="Rensing S.A."/>
        </authorList>
    </citation>
    <scope>NUCLEOTIDE SEQUENCE [LARGE SCALE GENOMIC DNA]</scope>
    <source>
        <strain evidence="8 9">S276</strain>
    </source>
</reference>
<feature type="domain" description="Neutral/alkaline non-lysosomal ceramidase N-terminal" evidence="6">
    <location>
        <begin position="1"/>
        <end position="406"/>
    </location>
</feature>
<dbReference type="GO" id="GO:0046872">
    <property type="term" value="F:metal ion binding"/>
    <property type="evidence" value="ECO:0007669"/>
    <property type="project" value="UniProtKB-KW"/>
</dbReference>
<proteinExistence type="inferred from homology"/>
<evidence type="ECO:0000256" key="5">
    <source>
        <dbReference type="RuleBase" id="RU366019"/>
    </source>
</evidence>
<dbReference type="GO" id="GO:0017040">
    <property type="term" value="F:N-acylsphingosine amidohydrolase activity"/>
    <property type="evidence" value="ECO:0007669"/>
    <property type="project" value="UniProtKB-UniRule"/>
</dbReference>
<dbReference type="GO" id="GO:0046512">
    <property type="term" value="P:sphingosine biosynthetic process"/>
    <property type="evidence" value="ECO:0007669"/>
    <property type="project" value="TreeGrafter"/>
</dbReference>
<evidence type="ECO:0000313" key="8">
    <source>
        <dbReference type="EMBL" id="GBG71279.1"/>
    </source>
</evidence>